<proteinExistence type="predicted"/>
<gene>
    <name evidence="1" type="ORF">MHPYR_190101</name>
</gene>
<protein>
    <submittedName>
        <fullName evidence="1">Uncharacterized protein</fullName>
    </submittedName>
</protein>
<accession>A0A1Y5P9S6</accession>
<name>A0A1Y5P9S6_9MYCO</name>
<reference evidence="1" key="1">
    <citation type="submission" date="2016-03" db="EMBL/GenBank/DDBJ databases">
        <authorList>
            <person name="Ploux O."/>
        </authorList>
    </citation>
    <scope>NUCLEOTIDE SEQUENCE</scope>
    <source>
        <strain evidence="1">UC10</strain>
    </source>
</reference>
<dbReference type="EMBL" id="FLQS01000011">
    <property type="protein sequence ID" value="SBS74230.1"/>
    <property type="molecule type" value="Genomic_DNA"/>
</dbReference>
<dbReference type="AlphaFoldDB" id="A0A1Y5P9S6"/>
<organism evidence="1">
    <name type="scientific">uncultured Mycobacterium sp</name>
    <dbReference type="NCBI Taxonomy" id="171292"/>
    <lineage>
        <taxon>Bacteria</taxon>
        <taxon>Bacillati</taxon>
        <taxon>Actinomycetota</taxon>
        <taxon>Actinomycetes</taxon>
        <taxon>Mycobacteriales</taxon>
        <taxon>Mycobacteriaceae</taxon>
        <taxon>Mycobacterium</taxon>
        <taxon>environmental samples</taxon>
    </lineage>
</organism>
<sequence length="23" mass="2515">MDLAETLTATESGVTFCDFGRFC</sequence>
<evidence type="ECO:0000313" key="1">
    <source>
        <dbReference type="EMBL" id="SBS74230.1"/>
    </source>
</evidence>